<feature type="signal peptide" evidence="1">
    <location>
        <begin position="1"/>
        <end position="20"/>
    </location>
</feature>
<keyword evidence="3" id="KW-1185">Reference proteome</keyword>
<evidence type="ECO:0000313" key="3">
    <source>
        <dbReference type="Proteomes" id="UP001562357"/>
    </source>
</evidence>
<protein>
    <recommendedName>
        <fullName evidence="4">Cyanovirin-N domain-containing protein</fullName>
    </recommendedName>
</protein>
<comment type="caution">
    <text evidence="2">The sequence shown here is derived from an EMBL/GenBank/DDBJ whole genome shotgun (WGS) entry which is preliminary data.</text>
</comment>
<keyword evidence="1" id="KW-0732">Signal</keyword>
<dbReference type="EMBL" id="BAAFGZ010000045">
    <property type="protein sequence ID" value="GAB0133488.1"/>
    <property type="molecule type" value="Genomic_DNA"/>
</dbReference>
<name>A0ABQ0CJ63_9HYPO</name>
<evidence type="ECO:0000256" key="1">
    <source>
        <dbReference type="SAM" id="SignalP"/>
    </source>
</evidence>
<sequence>MQILTSTLLAAALLAGQTLAADLLATQGDPNCGVGLSLGTKDYTLNVFCNLNKQNVYFCGDTGASVVHKQSRIILRAGKVDSTVLVECGPHGESGTIYHCKAGHWERFSEPVCKEGQITSVQSVHEIH</sequence>
<accession>A0ABQ0CJ63</accession>
<gene>
    <name evidence="2" type="primary">g1895</name>
    <name evidence="2" type="ORF">EsDP_00001895</name>
</gene>
<evidence type="ECO:0000313" key="2">
    <source>
        <dbReference type="EMBL" id="GAB0133488.1"/>
    </source>
</evidence>
<dbReference type="Proteomes" id="UP001562357">
    <property type="component" value="Unassembled WGS sequence"/>
</dbReference>
<proteinExistence type="predicted"/>
<organism evidence="2 3">
    <name type="scientific">Epichloe bromicola</name>
    <dbReference type="NCBI Taxonomy" id="79588"/>
    <lineage>
        <taxon>Eukaryota</taxon>
        <taxon>Fungi</taxon>
        <taxon>Dikarya</taxon>
        <taxon>Ascomycota</taxon>
        <taxon>Pezizomycotina</taxon>
        <taxon>Sordariomycetes</taxon>
        <taxon>Hypocreomycetidae</taxon>
        <taxon>Hypocreales</taxon>
        <taxon>Clavicipitaceae</taxon>
        <taxon>Epichloe</taxon>
    </lineage>
</organism>
<reference evidence="3" key="1">
    <citation type="submission" date="2024-06" db="EMBL/GenBank/DDBJ databases">
        <title>Draft Genome Sequences of Epichloe bromicola Strains Isolated from Elymus ciliaris.</title>
        <authorList>
            <consortium name="Epichloe bromicola genome sequencing consortium"/>
            <person name="Miura A."/>
            <person name="Imano S."/>
            <person name="Ashida A."/>
            <person name="Sato I."/>
            <person name="Chiba S."/>
            <person name="Tanaka A."/>
            <person name="Camagna M."/>
            <person name="Takemoto D."/>
        </authorList>
    </citation>
    <scope>NUCLEOTIDE SEQUENCE [LARGE SCALE GENOMIC DNA]</scope>
    <source>
        <strain evidence="3">DP</strain>
    </source>
</reference>
<evidence type="ECO:0008006" key="4">
    <source>
        <dbReference type="Google" id="ProtNLM"/>
    </source>
</evidence>
<feature type="chain" id="PRO_5045474261" description="Cyanovirin-N domain-containing protein" evidence="1">
    <location>
        <begin position="21"/>
        <end position="128"/>
    </location>
</feature>